<dbReference type="InterPro" id="IPR001647">
    <property type="entry name" value="HTH_TetR"/>
</dbReference>
<feature type="domain" description="HTH tetR-type" evidence="5">
    <location>
        <begin position="6"/>
        <end position="66"/>
    </location>
</feature>
<comment type="caution">
    <text evidence="6">The sequence shown here is derived from an EMBL/GenBank/DDBJ whole genome shotgun (WGS) entry which is preliminary data.</text>
</comment>
<dbReference type="InterPro" id="IPR036271">
    <property type="entry name" value="Tet_transcr_reg_TetR-rel_C_sf"/>
</dbReference>
<proteinExistence type="predicted"/>
<organism evidence="6 7">
    <name type="scientific">Urechidicola vernalis</name>
    <dbReference type="NCBI Taxonomy" id="3075600"/>
    <lineage>
        <taxon>Bacteria</taxon>
        <taxon>Pseudomonadati</taxon>
        <taxon>Bacteroidota</taxon>
        <taxon>Flavobacteriia</taxon>
        <taxon>Flavobacteriales</taxon>
        <taxon>Flavobacteriaceae</taxon>
        <taxon>Urechidicola</taxon>
    </lineage>
</organism>
<evidence type="ECO:0000256" key="3">
    <source>
        <dbReference type="ARBA" id="ARBA00023163"/>
    </source>
</evidence>
<dbReference type="RefSeq" id="WP_311592912.1">
    <property type="nucleotide sequence ID" value="NZ_JAVRHV010000002.1"/>
</dbReference>
<gene>
    <name evidence="6" type="ORF">RM519_06810</name>
</gene>
<evidence type="ECO:0000256" key="4">
    <source>
        <dbReference type="PROSITE-ProRule" id="PRU00335"/>
    </source>
</evidence>
<dbReference type="Pfam" id="PF16925">
    <property type="entry name" value="TetR_C_13"/>
    <property type="match status" value="1"/>
</dbReference>
<keyword evidence="1" id="KW-0805">Transcription regulation</keyword>
<dbReference type="SUPFAM" id="SSF46689">
    <property type="entry name" value="Homeodomain-like"/>
    <property type="match status" value="1"/>
</dbReference>
<dbReference type="SUPFAM" id="SSF48498">
    <property type="entry name" value="Tetracyclin repressor-like, C-terminal domain"/>
    <property type="match status" value="1"/>
</dbReference>
<dbReference type="PANTHER" id="PTHR47506:SF3">
    <property type="entry name" value="HTH-TYPE TRANSCRIPTIONAL REGULATOR LMRA"/>
    <property type="match status" value="1"/>
</dbReference>
<keyword evidence="7" id="KW-1185">Reference proteome</keyword>
<keyword evidence="3" id="KW-0804">Transcription</keyword>
<dbReference type="PROSITE" id="PS50977">
    <property type="entry name" value="HTH_TETR_2"/>
    <property type="match status" value="1"/>
</dbReference>
<keyword evidence="2 4" id="KW-0238">DNA-binding</keyword>
<evidence type="ECO:0000259" key="5">
    <source>
        <dbReference type="PROSITE" id="PS50977"/>
    </source>
</evidence>
<evidence type="ECO:0000256" key="1">
    <source>
        <dbReference type="ARBA" id="ARBA00023015"/>
    </source>
</evidence>
<evidence type="ECO:0000256" key="2">
    <source>
        <dbReference type="ARBA" id="ARBA00023125"/>
    </source>
</evidence>
<dbReference type="Pfam" id="PF00440">
    <property type="entry name" value="TetR_N"/>
    <property type="match status" value="1"/>
</dbReference>
<dbReference type="PRINTS" id="PR00455">
    <property type="entry name" value="HTHTETR"/>
</dbReference>
<dbReference type="Gene3D" id="1.10.357.10">
    <property type="entry name" value="Tetracycline Repressor, domain 2"/>
    <property type="match status" value="1"/>
</dbReference>
<dbReference type="Proteomes" id="UP001252186">
    <property type="component" value="Unassembled WGS sequence"/>
</dbReference>
<evidence type="ECO:0000313" key="7">
    <source>
        <dbReference type="Proteomes" id="UP001252186"/>
    </source>
</evidence>
<accession>A0ABU2Y452</accession>
<feature type="DNA-binding region" description="H-T-H motif" evidence="4">
    <location>
        <begin position="29"/>
        <end position="48"/>
    </location>
</feature>
<dbReference type="EMBL" id="JAVRHV010000002">
    <property type="protein sequence ID" value="MDT0552950.1"/>
    <property type="molecule type" value="Genomic_DNA"/>
</dbReference>
<dbReference type="InterPro" id="IPR011075">
    <property type="entry name" value="TetR_C"/>
</dbReference>
<protein>
    <submittedName>
        <fullName evidence="6">TetR/AcrR family transcriptional regulator</fullName>
    </submittedName>
</protein>
<dbReference type="PANTHER" id="PTHR47506">
    <property type="entry name" value="TRANSCRIPTIONAL REGULATORY PROTEIN"/>
    <property type="match status" value="1"/>
</dbReference>
<reference evidence="6 7" key="1">
    <citation type="submission" date="2023-09" db="EMBL/GenBank/DDBJ databases">
        <authorList>
            <person name="Rey-Velasco X."/>
        </authorList>
    </citation>
    <scope>NUCLEOTIDE SEQUENCE [LARGE SCALE GENOMIC DNA]</scope>
    <source>
        <strain evidence="6 7">P050</strain>
    </source>
</reference>
<name>A0ABU2Y452_9FLAO</name>
<evidence type="ECO:0000313" key="6">
    <source>
        <dbReference type="EMBL" id="MDT0552950.1"/>
    </source>
</evidence>
<dbReference type="InterPro" id="IPR009057">
    <property type="entry name" value="Homeodomain-like_sf"/>
</dbReference>
<sequence>MKSKSEHTKQFILDSVSPIFNKKGYAATSLSDLTNATKLTKGAIYGNFENKEDLAIKAFRHNVKRVLQPLTEKLNIHSGAINKLFALTNYYREYYDFVNDYGGCPILNIASDTNNLNEKLFESVKQVAKKLEESLEELIQVGISENEIKKGVNAKMISKNIYSMIEGSIFMAFMHKDKVYISEMMNHIDEVIKKELLK</sequence>